<dbReference type="SUPFAM" id="SSF54862">
    <property type="entry name" value="4Fe-4S ferredoxins"/>
    <property type="match status" value="1"/>
</dbReference>
<dbReference type="PANTHER" id="PTHR43724">
    <property type="entry name" value="PYRUVATE SYNTHASE SUBUNIT PORD"/>
    <property type="match status" value="1"/>
</dbReference>
<dbReference type="NCBIfam" id="TIGR02179">
    <property type="entry name" value="PorD_KorD"/>
    <property type="match status" value="1"/>
</dbReference>
<evidence type="ECO:0000256" key="3">
    <source>
        <dbReference type="ARBA" id="ARBA00022723"/>
    </source>
</evidence>
<protein>
    <submittedName>
        <fullName evidence="8">Pyruvate ferredoxin oxidoreductase</fullName>
    </submittedName>
</protein>
<dbReference type="PANTHER" id="PTHR43724:SF1">
    <property type="entry name" value="PYRUVATE SYNTHASE SUBUNIT PORD"/>
    <property type="match status" value="1"/>
</dbReference>
<reference evidence="8 9" key="1">
    <citation type="submission" date="2016-02" db="EMBL/GenBank/DDBJ databases">
        <title>Draft genome sequence of Thermodesulfatator sp. S606.</title>
        <authorList>
            <person name="Lai Q."/>
            <person name="Cao J."/>
            <person name="Dupont S."/>
            <person name="Shao Z."/>
            <person name="Jebbar M."/>
            <person name="Alain K."/>
        </authorList>
    </citation>
    <scope>NUCLEOTIDE SEQUENCE [LARGE SCALE GENOMIC DNA]</scope>
    <source>
        <strain evidence="8 9">S606</strain>
    </source>
</reference>
<gene>
    <name evidence="8" type="ORF">TH606_08620</name>
</gene>
<keyword evidence="6" id="KW-0411">Iron-sulfur</keyword>
<proteinExistence type="predicted"/>
<dbReference type="PROSITE" id="PS00198">
    <property type="entry name" value="4FE4S_FER_1"/>
    <property type="match status" value="1"/>
</dbReference>
<evidence type="ECO:0000256" key="5">
    <source>
        <dbReference type="ARBA" id="ARBA00023004"/>
    </source>
</evidence>
<dbReference type="Gene3D" id="3.30.70.20">
    <property type="match status" value="1"/>
</dbReference>
<dbReference type="Pfam" id="PF14697">
    <property type="entry name" value="Fer4_21"/>
    <property type="match status" value="1"/>
</dbReference>
<dbReference type="GO" id="GO:0051539">
    <property type="term" value="F:4 iron, 4 sulfur cluster binding"/>
    <property type="evidence" value="ECO:0007669"/>
    <property type="project" value="UniProtKB-KW"/>
</dbReference>
<evidence type="ECO:0000259" key="7">
    <source>
        <dbReference type="PROSITE" id="PS51379"/>
    </source>
</evidence>
<dbReference type="AlphaFoldDB" id="A0A177E6H8"/>
<sequence length="98" mass="11195">MGKDKGMMPWQEVPFGLYILEPGNSAEFKTGNWRSMRPVLDKDKCIKCGTCYIMCPDMCYDQRDEEGYYLVNLYYCKGCGICMATCPKGAITMVMEEV</sequence>
<feature type="domain" description="4Fe-4S ferredoxin-type" evidence="7">
    <location>
        <begin position="67"/>
        <end position="96"/>
    </location>
</feature>
<dbReference type="GO" id="GO:0046872">
    <property type="term" value="F:metal ion binding"/>
    <property type="evidence" value="ECO:0007669"/>
    <property type="project" value="UniProtKB-KW"/>
</dbReference>
<dbReference type="InterPro" id="IPR011898">
    <property type="entry name" value="PorD_KorD"/>
</dbReference>
<dbReference type="InterPro" id="IPR017896">
    <property type="entry name" value="4Fe4S_Fe-S-bd"/>
</dbReference>
<evidence type="ECO:0000256" key="6">
    <source>
        <dbReference type="ARBA" id="ARBA00023014"/>
    </source>
</evidence>
<evidence type="ECO:0000256" key="1">
    <source>
        <dbReference type="ARBA" id="ARBA00001966"/>
    </source>
</evidence>
<evidence type="ECO:0000313" key="9">
    <source>
        <dbReference type="Proteomes" id="UP000076964"/>
    </source>
</evidence>
<dbReference type="STRING" id="1795632.TH606_08620"/>
<name>A0A177E6H8_9BACT</name>
<keyword evidence="8" id="KW-0670">Pyruvate</keyword>
<evidence type="ECO:0000256" key="4">
    <source>
        <dbReference type="ARBA" id="ARBA00022737"/>
    </source>
</evidence>
<evidence type="ECO:0000313" key="8">
    <source>
        <dbReference type="EMBL" id="OAG27101.1"/>
    </source>
</evidence>
<dbReference type="RefSeq" id="WP_068542951.1">
    <property type="nucleotide sequence ID" value="NZ_LSFI01000041.1"/>
</dbReference>
<keyword evidence="2" id="KW-0004">4Fe-4S</keyword>
<keyword evidence="3" id="KW-0479">Metal-binding</keyword>
<comment type="caution">
    <text evidence="8">The sequence shown here is derived from an EMBL/GenBank/DDBJ whole genome shotgun (WGS) entry which is preliminary data.</text>
</comment>
<accession>A0A177E6H8</accession>
<dbReference type="OrthoDB" id="9808559at2"/>
<dbReference type="GO" id="GO:0016625">
    <property type="term" value="F:oxidoreductase activity, acting on the aldehyde or oxo group of donors, iron-sulfur protein as acceptor"/>
    <property type="evidence" value="ECO:0007669"/>
    <property type="project" value="InterPro"/>
</dbReference>
<dbReference type="Proteomes" id="UP000076964">
    <property type="component" value="Unassembled WGS sequence"/>
</dbReference>
<comment type="cofactor">
    <cofactor evidence="1">
        <name>[4Fe-4S] cluster</name>
        <dbReference type="ChEBI" id="CHEBI:49883"/>
    </cofactor>
</comment>
<keyword evidence="4" id="KW-0677">Repeat</keyword>
<dbReference type="PROSITE" id="PS51379">
    <property type="entry name" value="4FE4S_FER_2"/>
    <property type="match status" value="2"/>
</dbReference>
<evidence type="ECO:0000256" key="2">
    <source>
        <dbReference type="ARBA" id="ARBA00022485"/>
    </source>
</evidence>
<feature type="domain" description="4Fe-4S ferredoxin-type" evidence="7">
    <location>
        <begin position="36"/>
        <end position="65"/>
    </location>
</feature>
<keyword evidence="5" id="KW-0408">Iron</keyword>
<keyword evidence="9" id="KW-1185">Reference proteome</keyword>
<dbReference type="InterPro" id="IPR017900">
    <property type="entry name" value="4Fe4S_Fe_S_CS"/>
</dbReference>
<organism evidence="8 9">
    <name type="scientific">Thermodesulfatator autotrophicus</name>
    <dbReference type="NCBI Taxonomy" id="1795632"/>
    <lineage>
        <taxon>Bacteria</taxon>
        <taxon>Pseudomonadati</taxon>
        <taxon>Thermodesulfobacteriota</taxon>
        <taxon>Thermodesulfobacteria</taxon>
        <taxon>Thermodesulfobacteriales</taxon>
        <taxon>Thermodesulfatatoraceae</taxon>
        <taxon>Thermodesulfatator</taxon>
    </lineage>
</organism>
<dbReference type="EMBL" id="LSFI01000041">
    <property type="protein sequence ID" value="OAG27101.1"/>
    <property type="molecule type" value="Genomic_DNA"/>
</dbReference>